<evidence type="ECO:0000256" key="6">
    <source>
        <dbReference type="ARBA" id="ARBA00022741"/>
    </source>
</evidence>
<evidence type="ECO:0000256" key="2">
    <source>
        <dbReference type="ARBA" id="ARBA00005983"/>
    </source>
</evidence>
<evidence type="ECO:0000256" key="8">
    <source>
        <dbReference type="ARBA" id="ARBA00022840"/>
    </source>
</evidence>
<gene>
    <name evidence="14" type="primary">dagK_3</name>
    <name evidence="14" type="ORF">ENKNEFLB_00650</name>
</gene>
<keyword evidence="15" id="KW-1185">Reference proteome</keyword>
<dbReference type="InterPro" id="IPR050187">
    <property type="entry name" value="Lipid_Phosphate_FormReg"/>
</dbReference>
<evidence type="ECO:0000313" key="14">
    <source>
        <dbReference type="EMBL" id="QVT78277.1"/>
    </source>
</evidence>
<dbReference type="PANTHER" id="PTHR12358">
    <property type="entry name" value="SPHINGOSINE KINASE"/>
    <property type="match status" value="1"/>
</dbReference>
<keyword evidence="3" id="KW-0444">Lipid biosynthesis</keyword>
<name>A0ABX8EDX3_9ACTN</name>
<organism evidence="14 15">
    <name type="scientific">Nocardioides aquaticus</name>
    <dbReference type="NCBI Taxonomy" id="160826"/>
    <lineage>
        <taxon>Bacteria</taxon>
        <taxon>Bacillati</taxon>
        <taxon>Actinomycetota</taxon>
        <taxon>Actinomycetes</taxon>
        <taxon>Propionibacteriales</taxon>
        <taxon>Nocardioidaceae</taxon>
        <taxon>Nocardioides</taxon>
    </lineage>
</organism>
<feature type="domain" description="DAGKc" evidence="13">
    <location>
        <begin position="46"/>
        <end position="124"/>
    </location>
</feature>
<dbReference type="GO" id="GO:0004143">
    <property type="term" value="F:ATP-dependent diacylglycerol kinase activity"/>
    <property type="evidence" value="ECO:0007669"/>
    <property type="project" value="UniProtKB-EC"/>
</dbReference>
<dbReference type="PROSITE" id="PS50146">
    <property type="entry name" value="DAGK"/>
    <property type="match status" value="1"/>
</dbReference>
<dbReference type="InterPro" id="IPR045540">
    <property type="entry name" value="YegS/DAGK_C"/>
</dbReference>
<keyword evidence="12" id="KW-1208">Phospholipid metabolism</keyword>
<keyword evidence="10" id="KW-0443">Lipid metabolism</keyword>
<dbReference type="NCBIfam" id="NF009604">
    <property type="entry name" value="PRK13057.1"/>
    <property type="match status" value="1"/>
</dbReference>
<evidence type="ECO:0000256" key="5">
    <source>
        <dbReference type="ARBA" id="ARBA00022723"/>
    </source>
</evidence>
<evidence type="ECO:0000259" key="13">
    <source>
        <dbReference type="PROSITE" id="PS50146"/>
    </source>
</evidence>
<dbReference type="EMBL" id="CP075371">
    <property type="protein sequence ID" value="QVT78277.1"/>
    <property type="molecule type" value="Genomic_DNA"/>
</dbReference>
<evidence type="ECO:0000256" key="1">
    <source>
        <dbReference type="ARBA" id="ARBA00001946"/>
    </source>
</evidence>
<reference evidence="14 15" key="1">
    <citation type="submission" date="2021-05" db="EMBL/GenBank/DDBJ databases">
        <title>Complete genome of Nocardioides aquaticus KCTC 9944T isolated from meromictic and hypersaline Ekho Lake, Antarctica.</title>
        <authorList>
            <person name="Hwang K."/>
            <person name="Kim K.M."/>
            <person name="Choe H."/>
        </authorList>
    </citation>
    <scope>NUCLEOTIDE SEQUENCE [LARGE SCALE GENOMIC DNA]</scope>
    <source>
        <strain evidence="14 15">KCTC 9944</strain>
    </source>
</reference>
<keyword evidence="9" id="KW-0460">Magnesium</keyword>
<keyword evidence="5" id="KW-0479">Metal-binding</keyword>
<keyword evidence="6" id="KW-0547">Nucleotide-binding</keyword>
<sequence>MVNEASRTGAARSAHAETLIRAAQGRWGRLSLHPAGTGQGLAAALDEALAGAPDLLVVGGGDGTLALAADKVAGTGVVLGVLPLGTANDAARTLGVPRDLAGAVDTLISGEVVDIDLGRADGRAFLNVASVGLSVGVTERLRPGLKKRLGPLAYPVATLGAYRTHVPFAARLEFPDGDHPTLELDDLLQVGVGNGRHHGGGTTVSPTASIDDQRLDVYAIQRGRARDHVSIARLLKDGTFVEHERVRHLTTTAVRLVTDPPMPVNLDGEVVATTPLTFGVDRDAVHVVVPRGGTAARLDRPVGRRLR</sequence>
<dbReference type="Pfam" id="PF00781">
    <property type="entry name" value="DAGK_cat"/>
    <property type="match status" value="1"/>
</dbReference>
<dbReference type="InterPro" id="IPR005218">
    <property type="entry name" value="Diacylglycerol/lipid_kinase"/>
</dbReference>
<dbReference type="InterPro" id="IPR001206">
    <property type="entry name" value="Diacylglycerol_kinase_cat_dom"/>
</dbReference>
<evidence type="ECO:0000256" key="12">
    <source>
        <dbReference type="ARBA" id="ARBA00023264"/>
    </source>
</evidence>
<dbReference type="EC" id="2.7.1.107" evidence="14"/>
<keyword evidence="7 14" id="KW-0418">Kinase</keyword>
<proteinExistence type="inferred from homology"/>
<evidence type="ECO:0000256" key="4">
    <source>
        <dbReference type="ARBA" id="ARBA00022679"/>
    </source>
</evidence>
<keyword evidence="11" id="KW-0594">Phospholipid biosynthesis</keyword>
<dbReference type="PANTHER" id="PTHR12358:SF106">
    <property type="entry name" value="LIPID KINASE YEGS"/>
    <property type="match status" value="1"/>
</dbReference>
<dbReference type="Proteomes" id="UP000679307">
    <property type="component" value="Chromosome"/>
</dbReference>
<evidence type="ECO:0000256" key="9">
    <source>
        <dbReference type="ARBA" id="ARBA00022842"/>
    </source>
</evidence>
<evidence type="ECO:0000256" key="11">
    <source>
        <dbReference type="ARBA" id="ARBA00023209"/>
    </source>
</evidence>
<dbReference type="Pfam" id="PF19279">
    <property type="entry name" value="YegS_C"/>
    <property type="match status" value="1"/>
</dbReference>
<dbReference type="NCBIfam" id="TIGR00147">
    <property type="entry name" value="YegS/Rv2252/BmrU family lipid kinase"/>
    <property type="match status" value="1"/>
</dbReference>
<evidence type="ECO:0000256" key="10">
    <source>
        <dbReference type="ARBA" id="ARBA00023098"/>
    </source>
</evidence>
<evidence type="ECO:0000256" key="7">
    <source>
        <dbReference type="ARBA" id="ARBA00022777"/>
    </source>
</evidence>
<accession>A0ABX8EDX3</accession>
<protein>
    <submittedName>
        <fullName evidence="14">Diacylglycerol kinase</fullName>
        <ecNumber evidence="14">2.7.1.107</ecNumber>
    </submittedName>
</protein>
<evidence type="ECO:0000256" key="3">
    <source>
        <dbReference type="ARBA" id="ARBA00022516"/>
    </source>
</evidence>
<keyword evidence="4 14" id="KW-0808">Transferase</keyword>
<evidence type="ECO:0000313" key="15">
    <source>
        <dbReference type="Proteomes" id="UP000679307"/>
    </source>
</evidence>
<keyword evidence="8" id="KW-0067">ATP-binding</keyword>
<comment type="cofactor">
    <cofactor evidence="1">
        <name>Mg(2+)</name>
        <dbReference type="ChEBI" id="CHEBI:18420"/>
    </cofactor>
</comment>
<comment type="similarity">
    <text evidence="2">Belongs to the diacylglycerol/lipid kinase family.</text>
</comment>